<gene>
    <name evidence="4" type="ordered locus">Bind_1118</name>
</gene>
<dbReference type="InterPro" id="IPR052940">
    <property type="entry name" value="Carb_Esterase_6"/>
</dbReference>
<evidence type="ECO:0000256" key="1">
    <source>
        <dbReference type="ARBA" id="ARBA00022801"/>
    </source>
</evidence>
<sequence length="289" mass="31230">MNREGIQVSKTKSPAAPRRGMNRLALTFALLTALYPSTRGFSDSAHPPSPTNRRPAGSFQTPRPCRLDSNSVILVIGQSNGANFAYSYSKAQDPDAAAFYNGRCYALSDPLPGGDGGRGSQWPAFADLFRAKFGRSVTLISAGWGGTSVRDWSENGFDAYALSQAKLVLDAKGKIDAIFWQQGESDPNTDAETYAARLQVVLDRFHALAPNAPIFIAQATLQNGRTHEAVREVQRRFAAKPGMAPGPDADKITDRYDGLHFGAQGTRELTQAWFDAVVACTCLKAKGLQ</sequence>
<evidence type="ECO:0000313" key="4">
    <source>
        <dbReference type="EMBL" id="ACB94760.1"/>
    </source>
</evidence>
<feature type="region of interest" description="Disordered" evidence="2">
    <location>
        <begin position="41"/>
        <end position="63"/>
    </location>
</feature>
<dbReference type="PANTHER" id="PTHR31988">
    <property type="entry name" value="ESTERASE, PUTATIVE (DUF303)-RELATED"/>
    <property type="match status" value="1"/>
</dbReference>
<evidence type="ECO:0000313" key="5">
    <source>
        <dbReference type="Proteomes" id="UP000001695"/>
    </source>
</evidence>
<dbReference type="Pfam" id="PF03629">
    <property type="entry name" value="SASA"/>
    <property type="match status" value="1"/>
</dbReference>
<dbReference type="Proteomes" id="UP000001695">
    <property type="component" value="Chromosome"/>
</dbReference>
<dbReference type="InterPro" id="IPR036514">
    <property type="entry name" value="SGNH_hydro_sf"/>
</dbReference>
<dbReference type="eggNOG" id="COG2755">
    <property type="taxonomic scope" value="Bacteria"/>
</dbReference>
<accession>B2IIR7</accession>
<evidence type="ECO:0000256" key="2">
    <source>
        <dbReference type="SAM" id="MobiDB-lite"/>
    </source>
</evidence>
<protein>
    <recommendedName>
        <fullName evidence="3">Sialate O-acetylesterase domain-containing protein</fullName>
    </recommendedName>
</protein>
<dbReference type="CDD" id="cd00229">
    <property type="entry name" value="SGNH_hydrolase"/>
    <property type="match status" value="1"/>
</dbReference>
<keyword evidence="5" id="KW-1185">Reference proteome</keyword>
<dbReference type="STRING" id="395963.Bind_1118"/>
<proteinExistence type="predicted"/>
<dbReference type="GO" id="GO:0016788">
    <property type="term" value="F:hydrolase activity, acting on ester bonds"/>
    <property type="evidence" value="ECO:0007669"/>
    <property type="project" value="UniProtKB-ARBA"/>
</dbReference>
<reference evidence="4 5" key="2">
    <citation type="journal article" date="2010" name="J. Bacteriol.">
        <title>Complete genome sequence of Beijerinckia indica subsp. indica.</title>
        <authorList>
            <person name="Tamas I."/>
            <person name="Dedysh S.N."/>
            <person name="Liesack W."/>
            <person name="Stott M.B."/>
            <person name="Alam M."/>
            <person name="Murrell J.C."/>
            <person name="Dunfield P.F."/>
        </authorList>
    </citation>
    <scope>NUCLEOTIDE SEQUENCE [LARGE SCALE GENOMIC DNA]</scope>
    <source>
        <strain evidence="5">ATCC 9039 / DSM 1715 / NCIMB 8712</strain>
    </source>
</reference>
<keyword evidence="1" id="KW-0378">Hydrolase</keyword>
<feature type="domain" description="Sialate O-acetylesterase" evidence="3">
    <location>
        <begin position="124"/>
        <end position="277"/>
    </location>
</feature>
<dbReference type="SUPFAM" id="SSF52266">
    <property type="entry name" value="SGNH hydrolase"/>
    <property type="match status" value="1"/>
</dbReference>
<dbReference type="AlphaFoldDB" id="B2IIR7"/>
<name>B2IIR7_BEII9</name>
<dbReference type="EMBL" id="CP001016">
    <property type="protein sequence ID" value="ACB94760.1"/>
    <property type="molecule type" value="Genomic_DNA"/>
</dbReference>
<reference evidence="5" key="1">
    <citation type="submission" date="2008-03" db="EMBL/GenBank/DDBJ databases">
        <title>Complete sequence of chromosome of Beijerinckia indica subsp. indica ATCC 9039.</title>
        <authorList>
            <consortium name="US DOE Joint Genome Institute"/>
            <person name="Copeland A."/>
            <person name="Lucas S."/>
            <person name="Lapidus A."/>
            <person name="Glavina del Rio T."/>
            <person name="Dalin E."/>
            <person name="Tice H."/>
            <person name="Bruce D."/>
            <person name="Goodwin L."/>
            <person name="Pitluck S."/>
            <person name="LaButti K."/>
            <person name="Schmutz J."/>
            <person name="Larimer F."/>
            <person name="Land M."/>
            <person name="Hauser L."/>
            <person name="Kyrpides N."/>
            <person name="Mikhailova N."/>
            <person name="Dunfield P.F."/>
            <person name="Dedysh S.N."/>
            <person name="Liesack W."/>
            <person name="Saw J.H."/>
            <person name="Alam M."/>
            <person name="Chen Y."/>
            <person name="Murrell J.C."/>
            <person name="Richardson P."/>
        </authorList>
    </citation>
    <scope>NUCLEOTIDE SEQUENCE [LARGE SCALE GENOMIC DNA]</scope>
    <source>
        <strain evidence="5">ATCC 9039 / DSM 1715 / NCIMB 8712</strain>
    </source>
</reference>
<dbReference type="HOGENOM" id="CLU_961944_0_0_5"/>
<dbReference type="InterPro" id="IPR005181">
    <property type="entry name" value="SASA"/>
</dbReference>
<organism evidence="4 5">
    <name type="scientific">Beijerinckia indica subsp. indica (strain ATCC 9039 / DSM 1715 / NCIMB 8712)</name>
    <dbReference type="NCBI Taxonomy" id="395963"/>
    <lineage>
        <taxon>Bacteria</taxon>
        <taxon>Pseudomonadati</taxon>
        <taxon>Pseudomonadota</taxon>
        <taxon>Alphaproteobacteria</taxon>
        <taxon>Hyphomicrobiales</taxon>
        <taxon>Beijerinckiaceae</taxon>
        <taxon>Beijerinckia</taxon>
    </lineage>
</organism>
<dbReference type="PANTHER" id="PTHR31988:SF19">
    <property type="entry name" value="9-O-ACETYL-N-ACETYLNEURAMINIC ACID DEACETYLASE-RELATED"/>
    <property type="match status" value="1"/>
</dbReference>
<dbReference type="Gene3D" id="3.40.50.1110">
    <property type="entry name" value="SGNH hydrolase"/>
    <property type="match status" value="1"/>
</dbReference>
<dbReference type="KEGG" id="bid:Bind_1118"/>
<evidence type="ECO:0000259" key="3">
    <source>
        <dbReference type="Pfam" id="PF03629"/>
    </source>
</evidence>